<sequence>MSPEERRDFLASKTEQKYQNQLSVTNSNINELVAKLEARKDSMTREQRRRFDGATQSKSDTESNLQHSIARGGSSCCIIV</sequence>
<comment type="caution">
    <text evidence="2">The sequence shown here is derived from an EMBL/GenBank/DDBJ whole genome shotgun (WGS) entry which is preliminary data.</text>
</comment>
<organism evidence="2 3">
    <name type="scientific">Ogataea haglerorum</name>
    <dbReference type="NCBI Taxonomy" id="1937702"/>
    <lineage>
        <taxon>Eukaryota</taxon>
        <taxon>Fungi</taxon>
        <taxon>Dikarya</taxon>
        <taxon>Ascomycota</taxon>
        <taxon>Saccharomycotina</taxon>
        <taxon>Pichiomycetes</taxon>
        <taxon>Pichiales</taxon>
        <taxon>Pichiaceae</taxon>
        <taxon>Ogataea</taxon>
    </lineage>
</organism>
<evidence type="ECO:0000313" key="3">
    <source>
        <dbReference type="Proteomes" id="UP000697297"/>
    </source>
</evidence>
<gene>
    <name evidence="2" type="ORF">KL946_000035</name>
</gene>
<protein>
    <submittedName>
        <fullName evidence="2">Uncharacterized protein</fullName>
    </submittedName>
</protein>
<accession>A0ABQ7RMB7</accession>
<feature type="region of interest" description="Disordered" evidence="1">
    <location>
        <begin position="40"/>
        <end position="67"/>
    </location>
</feature>
<evidence type="ECO:0000313" key="2">
    <source>
        <dbReference type="EMBL" id="KAG7768752.1"/>
    </source>
</evidence>
<evidence type="ECO:0000256" key="1">
    <source>
        <dbReference type="SAM" id="MobiDB-lite"/>
    </source>
</evidence>
<feature type="compositionally biased region" description="Polar residues" evidence="1">
    <location>
        <begin position="54"/>
        <end position="67"/>
    </location>
</feature>
<dbReference type="EMBL" id="JAHLUN010000001">
    <property type="protein sequence ID" value="KAG7768752.1"/>
    <property type="molecule type" value="Genomic_DNA"/>
</dbReference>
<dbReference type="Proteomes" id="UP000697297">
    <property type="component" value="Unassembled WGS sequence"/>
</dbReference>
<name>A0ABQ7RMB7_9ASCO</name>
<proteinExistence type="predicted"/>
<reference evidence="2 3" key="1">
    <citation type="journal article" date="2021" name="G3 (Bethesda)">
        <title>Genomic diversity, chromosomal rearrangements, and interspecies hybridization in the ogataea polymorpha species complex.</title>
        <authorList>
            <person name="Hanson S.J."/>
            <person name="Cinneide E.O."/>
            <person name="Salzberg L.I."/>
            <person name="Wolfe K.H."/>
            <person name="McGowan J."/>
            <person name="Fitzpatrick D.A."/>
            <person name="Matlin K."/>
        </authorList>
    </citation>
    <scope>NUCLEOTIDE SEQUENCE [LARGE SCALE GENOMIC DNA]</scope>
    <source>
        <strain evidence="2">81-436-3</strain>
    </source>
</reference>
<keyword evidence="3" id="KW-1185">Reference proteome</keyword>
<feature type="compositionally biased region" description="Basic and acidic residues" evidence="1">
    <location>
        <begin position="40"/>
        <end position="52"/>
    </location>
</feature>